<dbReference type="KEGG" id="nti:DNFV4_01817"/>
<dbReference type="InterPro" id="IPR017770">
    <property type="entry name" value="RNA3'_term_phos_cyc_type_1"/>
</dbReference>
<dbReference type="Gene3D" id="3.30.360.20">
    <property type="entry name" value="RNA 3'-terminal phosphate cyclase, insert domain"/>
    <property type="match status" value="1"/>
</dbReference>
<feature type="domain" description="RNA 3'-terminal phosphate cyclase insert" evidence="7">
    <location>
        <begin position="183"/>
        <end position="279"/>
    </location>
</feature>
<dbReference type="PIRSF" id="PIRSF005378">
    <property type="entry name" value="RNA3'_term_phos_cycl_euk"/>
    <property type="match status" value="1"/>
</dbReference>
<dbReference type="InterPro" id="IPR036553">
    <property type="entry name" value="RPTC_insert"/>
</dbReference>
<dbReference type="PANTHER" id="PTHR11096:SF0">
    <property type="entry name" value="RNA 3'-TERMINAL PHOSPHATE CYCLASE"/>
    <property type="match status" value="1"/>
</dbReference>
<dbReference type="InterPro" id="IPR023797">
    <property type="entry name" value="RNA3'_phos_cyclase_dom"/>
</dbReference>
<dbReference type="PANTHER" id="PTHR11096">
    <property type="entry name" value="RNA 3' TERMINAL PHOSPHATE CYCLASE"/>
    <property type="match status" value="1"/>
</dbReference>
<organism evidence="8 9">
    <name type="scientific">Nitrospira tepida</name>
    <dbReference type="NCBI Taxonomy" id="2973512"/>
    <lineage>
        <taxon>Bacteria</taxon>
        <taxon>Pseudomonadati</taxon>
        <taxon>Nitrospirota</taxon>
        <taxon>Nitrospiria</taxon>
        <taxon>Nitrospirales</taxon>
        <taxon>Nitrospiraceae</taxon>
        <taxon>Nitrospira</taxon>
    </lineage>
</organism>
<dbReference type="RefSeq" id="WP_289268312.1">
    <property type="nucleotide sequence ID" value="NZ_OX365700.1"/>
</dbReference>
<comment type="similarity">
    <text evidence="1">Belongs to the RNA 3'-terminal cyclase family. Type 1 subfamily.</text>
</comment>
<evidence type="ECO:0000259" key="7">
    <source>
        <dbReference type="Pfam" id="PF05189"/>
    </source>
</evidence>
<dbReference type="EC" id="6.5.1.4" evidence="5"/>
<sequence length="352" mass="37801">MIEIDGSQYSGSGTIVRQSVMFSALTGTPVHITNARIKRPNPGLRAQHVQVVKAIGEVVNAKMEGVEIGSMGVTFEPGPLQTSRHYVWDIGSAGSTTMLALAVLPVLAFGGSKASVELIGGLFQDFAPSLFHLQYVMLPLLQRMGLEAEAHMERPGYVPAGHGILSLTVKLVNRPLRSLSLEEAGPVKRIWGISLSSHLDERRVSRRMAESARQALGEAGFHPEIEERSDTSSLQAGAALALFADCGEGVRLGADQAGALRRSAEAIGKFVTRQLLQDVKTGATLDRYAADQIIPFAALAEGESRFRIPAETDHVQTNAWLANTFLGAEVRVENCLLKIKGIGRFVSPGVDI</sequence>
<evidence type="ECO:0000259" key="6">
    <source>
        <dbReference type="Pfam" id="PF01137"/>
    </source>
</evidence>
<evidence type="ECO:0000256" key="2">
    <source>
        <dbReference type="ARBA" id="ARBA00022598"/>
    </source>
</evidence>
<evidence type="ECO:0000256" key="1">
    <source>
        <dbReference type="ARBA" id="ARBA00009206"/>
    </source>
</evidence>
<dbReference type="SUPFAM" id="SSF52913">
    <property type="entry name" value="RNA 3'-terminal phosphate cyclase, RPTC, insert domain"/>
    <property type="match status" value="1"/>
</dbReference>
<dbReference type="Proteomes" id="UP001179121">
    <property type="component" value="Chromosome"/>
</dbReference>
<feature type="domain" description="RNA 3'-terminal phosphate cyclase" evidence="6">
    <location>
        <begin position="10"/>
        <end position="332"/>
    </location>
</feature>
<accession>A0AA86TBE8</accession>
<reference evidence="8" key="1">
    <citation type="submission" date="2022-10" db="EMBL/GenBank/DDBJ databases">
        <authorList>
            <person name="Koch H."/>
        </authorList>
    </citation>
    <scope>NUCLEOTIDE SEQUENCE</scope>
    <source>
        <strain evidence="8">DNF</strain>
    </source>
</reference>
<protein>
    <recommendedName>
        <fullName evidence="5">RNA 3'-terminal phosphate cyclase</fullName>
        <ecNumber evidence="5">6.5.1.4</ecNumber>
    </recommendedName>
</protein>
<evidence type="ECO:0000313" key="9">
    <source>
        <dbReference type="Proteomes" id="UP001179121"/>
    </source>
</evidence>
<dbReference type="GO" id="GO:0003963">
    <property type="term" value="F:RNA-3'-phosphate cyclase activity"/>
    <property type="evidence" value="ECO:0007669"/>
    <property type="project" value="UniProtKB-UniRule"/>
</dbReference>
<dbReference type="InterPro" id="IPR037136">
    <property type="entry name" value="RNA3'_phos_cyclase_dom_sf"/>
</dbReference>
<dbReference type="Pfam" id="PF05189">
    <property type="entry name" value="RTC_insert"/>
    <property type="match status" value="1"/>
</dbReference>
<dbReference type="GO" id="GO:0006396">
    <property type="term" value="P:RNA processing"/>
    <property type="evidence" value="ECO:0007669"/>
    <property type="project" value="UniProtKB-UniRule"/>
</dbReference>
<gene>
    <name evidence="8" type="ORF">DNFV4_01817</name>
</gene>
<dbReference type="Gene3D" id="3.65.10.20">
    <property type="entry name" value="RNA 3'-terminal phosphate cyclase domain"/>
    <property type="match status" value="1"/>
</dbReference>
<dbReference type="GO" id="GO:0000166">
    <property type="term" value="F:nucleotide binding"/>
    <property type="evidence" value="ECO:0007669"/>
    <property type="project" value="UniProtKB-KW"/>
</dbReference>
<dbReference type="InterPro" id="IPR013791">
    <property type="entry name" value="RNA3'-term_phos_cycl_insert"/>
</dbReference>
<name>A0AA86TBE8_9BACT</name>
<evidence type="ECO:0000256" key="5">
    <source>
        <dbReference type="NCBIfam" id="TIGR03399"/>
    </source>
</evidence>
<dbReference type="AlphaFoldDB" id="A0AA86TBE8"/>
<dbReference type="NCBIfam" id="TIGR03399">
    <property type="entry name" value="RNA_3prim_cycl"/>
    <property type="match status" value="1"/>
</dbReference>
<evidence type="ECO:0000313" key="8">
    <source>
        <dbReference type="EMBL" id="CAI4031392.1"/>
    </source>
</evidence>
<dbReference type="EMBL" id="OX365700">
    <property type="protein sequence ID" value="CAI4031392.1"/>
    <property type="molecule type" value="Genomic_DNA"/>
</dbReference>
<keyword evidence="2" id="KW-0436">Ligase</keyword>
<keyword evidence="3" id="KW-0547">Nucleotide-binding</keyword>
<dbReference type="InterPro" id="IPR013792">
    <property type="entry name" value="RNA3'P_cycl/enolpyr_Trfase_a/b"/>
</dbReference>
<evidence type="ECO:0000256" key="4">
    <source>
        <dbReference type="ARBA" id="ARBA00024481"/>
    </source>
</evidence>
<dbReference type="Pfam" id="PF01137">
    <property type="entry name" value="RTC"/>
    <property type="match status" value="1"/>
</dbReference>
<dbReference type="InterPro" id="IPR000228">
    <property type="entry name" value="RNA3'_term_phos_cyc"/>
</dbReference>
<evidence type="ECO:0000256" key="3">
    <source>
        <dbReference type="ARBA" id="ARBA00022741"/>
    </source>
</evidence>
<proteinExistence type="inferred from homology"/>
<dbReference type="SUPFAM" id="SSF55205">
    <property type="entry name" value="EPT/RTPC-like"/>
    <property type="match status" value="1"/>
</dbReference>
<comment type="catalytic activity">
    <reaction evidence="4">
        <text>a 3'-end 3'-phospho-ribonucleotide-RNA + ATP = a 3'-end 2',3'-cyclophospho-ribonucleotide-RNA + AMP + diphosphate</text>
        <dbReference type="Rhea" id="RHEA:23976"/>
        <dbReference type="Rhea" id="RHEA-COMP:10463"/>
        <dbReference type="Rhea" id="RHEA-COMP:10464"/>
        <dbReference type="ChEBI" id="CHEBI:30616"/>
        <dbReference type="ChEBI" id="CHEBI:33019"/>
        <dbReference type="ChEBI" id="CHEBI:83062"/>
        <dbReference type="ChEBI" id="CHEBI:83064"/>
        <dbReference type="ChEBI" id="CHEBI:456215"/>
        <dbReference type="EC" id="6.5.1.4"/>
    </reaction>
</comment>
<keyword evidence="9" id="KW-1185">Reference proteome</keyword>